<dbReference type="EMBL" id="OD565258">
    <property type="protein sequence ID" value="CAD7441256.1"/>
    <property type="molecule type" value="Genomic_DNA"/>
</dbReference>
<accession>A0A7R9ETR9</accession>
<sequence length="70" mass="7857">MKARHMATQDAVQVLKRIPHSVKHIHPKYSTFDTNFTLVSHLKVECSKVKTSPADKADMIPTSSTVILLK</sequence>
<protein>
    <submittedName>
        <fullName evidence="1">Uncharacterized protein</fullName>
    </submittedName>
</protein>
<proteinExistence type="predicted"/>
<dbReference type="AlphaFoldDB" id="A0A7R9ETR9"/>
<gene>
    <name evidence="1" type="ORF">TBIB3V08_LOCUS3728</name>
</gene>
<reference evidence="1" key="1">
    <citation type="submission" date="2020-11" db="EMBL/GenBank/DDBJ databases">
        <authorList>
            <person name="Tran Van P."/>
        </authorList>
    </citation>
    <scope>NUCLEOTIDE SEQUENCE</scope>
</reference>
<evidence type="ECO:0000313" key="1">
    <source>
        <dbReference type="EMBL" id="CAD7441256.1"/>
    </source>
</evidence>
<name>A0A7R9ETR9_9NEOP</name>
<organism evidence="1">
    <name type="scientific">Timema bartmani</name>
    <dbReference type="NCBI Taxonomy" id="61472"/>
    <lineage>
        <taxon>Eukaryota</taxon>
        <taxon>Metazoa</taxon>
        <taxon>Ecdysozoa</taxon>
        <taxon>Arthropoda</taxon>
        <taxon>Hexapoda</taxon>
        <taxon>Insecta</taxon>
        <taxon>Pterygota</taxon>
        <taxon>Neoptera</taxon>
        <taxon>Polyneoptera</taxon>
        <taxon>Phasmatodea</taxon>
        <taxon>Timematodea</taxon>
        <taxon>Timematoidea</taxon>
        <taxon>Timematidae</taxon>
        <taxon>Timema</taxon>
    </lineage>
</organism>